<dbReference type="InterPro" id="IPR029063">
    <property type="entry name" value="SAM-dependent_MTases_sf"/>
</dbReference>
<dbReference type="InterPro" id="IPR013216">
    <property type="entry name" value="Methyltransf_11"/>
</dbReference>
<dbReference type="Gene3D" id="3.40.50.150">
    <property type="entry name" value="Vaccinia Virus protein VP39"/>
    <property type="match status" value="1"/>
</dbReference>
<evidence type="ECO:0000256" key="2">
    <source>
        <dbReference type="ARBA" id="ARBA00022679"/>
    </source>
</evidence>
<dbReference type="Pfam" id="PF08241">
    <property type="entry name" value="Methyltransf_11"/>
    <property type="match status" value="1"/>
</dbReference>
<evidence type="ECO:0000313" key="5">
    <source>
        <dbReference type="EMBL" id="HIU95021.1"/>
    </source>
</evidence>
<organism evidence="5 6">
    <name type="scientific">Candidatus Aphodomorpha intestinavium</name>
    <dbReference type="NCBI Taxonomy" id="2840672"/>
    <lineage>
        <taxon>Bacteria</taxon>
        <taxon>Bacillati</taxon>
        <taxon>Bacillota</taxon>
        <taxon>Clostridia</taxon>
        <taxon>Eubacteriales</taxon>
        <taxon>Candidatus Aphodomorpha</taxon>
    </lineage>
</organism>
<dbReference type="PANTHER" id="PTHR43464:SF19">
    <property type="entry name" value="UBIQUINONE BIOSYNTHESIS O-METHYLTRANSFERASE, MITOCHONDRIAL"/>
    <property type="match status" value="1"/>
</dbReference>
<accession>A0A9D1SUB1</accession>
<dbReference type="SUPFAM" id="SSF53335">
    <property type="entry name" value="S-adenosyl-L-methionine-dependent methyltransferases"/>
    <property type="match status" value="1"/>
</dbReference>
<sequence>MERSRRGLAGAAEWEQLRALLPPLRGAAVLDLGCGYGWHCRFAAGQGAASVLGIDRSGRMIAEALRRNAAPGVTYRVCGLEEYAYPPEAFDLVLSNLALHYVADLDAVYRGVFRTLRSGGTFVCNIEHPTFTAGVGQQWVREGERNLYWPVDDYFYPGPRRVVFLDQTVEKQHHTLTQILMGLLRAGFRLTAVQEAEPPPSLRDAPGMADEMRRPMMLLIRAQKD</sequence>
<evidence type="ECO:0000256" key="3">
    <source>
        <dbReference type="ARBA" id="ARBA00022691"/>
    </source>
</evidence>
<reference evidence="5" key="2">
    <citation type="journal article" date="2021" name="PeerJ">
        <title>Extensive microbial diversity within the chicken gut microbiome revealed by metagenomics and culture.</title>
        <authorList>
            <person name="Gilroy R."/>
            <person name="Ravi A."/>
            <person name="Getino M."/>
            <person name="Pursley I."/>
            <person name="Horton D.L."/>
            <person name="Alikhan N.F."/>
            <person name="Baker D."/>
            <person name="Gharbi K."/>
            <person name="Hall N."/>
            <person name="Watson M."/>
            <person name="Adriaenssens E.M."/>
            <person name="Foster-Nyarko E."/>
            <person name="Jarju S."/>
            <person name="Secka A."/>
            <person name="Antonio M."/>
            <person name="Oren A."/>
            <person name="Chaudhuri R.R."/>
            <person name="La Ragione R."/>
            <person name="Hildebrand F."/>
            <person name="Pallen M.J."/>
        </authorList>
    </citation>
    <scope>NUCLEOTIDE SEQUENCE</scope>
    <source>
        <strain evidence="5">ChiGjej2B2-16831</strain>
    </source>
</reference>
<dbReference type="EMBL" id="DVNZ01000244">
    <property type="protein sequence ID" value="HIU95021.1"/>
    <property type="molecule type" value="Genomic_DNA"/>
</dbReference>
<dbReference type="GO" id="GO:0008757">
    <property type="term" value="F:S-adenosylmethionine-dependent methyltransferase activity"/>
    <property type="evidence" value="ECO:0007669"/>
    <property type="project" value="InterPro"/>
</dbReference>
<dbReference type="PANTHER" id="PTHR43464">
    <property type="entry name" value="METHYLTRANSFERASE"/>
    <property type="match status" value="1"/>
</dbReference>
<evidence type="ECO:0000259" key="4">
    <source>
        <dbReference type="Pfam" id="PF08241"/>
    </source>
</evidence>
<reference evidence="5" key="1">
    <citation type="submission" date="2020-10" db="EMBL/GenBank/DDBJ databases">
        <authorList>
            <person name="Gilroy R."/>
        </authorList>
    </citation>
    <scope>NUCLEOTIDE SEQUENCE</scope>
    <source>
        <strain evidence="5">ChiGjej2B2-16831</strain>
    </source>
</reference>
<name>A0A9D1SUB1_9FIRM</name>
<protein>
    <submittedName>
        <fullName evidence="5">Class I SAM-dependent methyltransferase</fullName>
    </submittedName>
</protein>
<gene>
    <name evidence="5" type="ORF">IAD24_07690</name>
</gene>
<dbReference type="CDD" id="cd02440">
    <property type="entry name" value="AdoMet_MTases"/>
    <property type="match status" value="1"/>
</dbReference>
<keyword evidence="1 5" id="KW-0489">Methyltransferase</keyword>
<evidence type="ECO:0000256" key="1">
    <source>
        <dbReference type="ARBA" id="ARBA00022603"/>
    </source>
</evidence>
<comment type="caution">
    <text evidence="5">The sequence shown here is derived from an EMBL/GenBank/DDBJ whole genome shotgun (WGS) entry which is preliminary data.</text>
</comment>
<keyword evidence="3" id="KW-0949">S-adenosyl-L-methionine</keyword>
<dbReference type="Proteomes" id="UP000824128">
    <property type="component" value="Unassembled WGS sequence"/>
</dbReference>
<dbReference type="AlphaFoldDB" id="A0A9D1SUB1"/>
<feature type="domain" description="Methyltransferase type 11" evidence="4">
    <location>
        <begin position="30"/>
        <end position="124"/>
    </location>
</feature>
<keyword evidence="2" id="KW-0808">Transferase</keyword>
<proteinExistence type="predicted"/>
<dbReference type="GO" id="GO:0032259">
    <property type="term" value="P:methylation"/>
    <property type="evidence" value="ECO:0007669"/>
    <property type="project" value="UniProtKB-KW"/>
</dbReference>
<evidence type="ECO:0000313" key="6">
    <source>
        <dbReference type="Proteomes" id="UP000824128"/>
    </source>
</evidence>